<evidence type="ECO:0000313" key="1">
    <source>
        <dbReference type="EMBL" id="QJA72085.1"/>
    </source>
</evidence>
<dbReference type="AlphaFoldDB" id="A0A6M3JT82"/>
<gene>
    <name evidence="1" type="ORF">MM415A02929_0007</name>
</gene>
<proteinExistence type="predicted"/>
<protein>
    <submittedName>
        <fullName evidence="1">Uncharacterized protein</fullName>
    </submittedName>
</protein>
<organism evidence="1">
    <name type="scientific">viral metagenome</name>
    <dbReference type="NCBI Taxonomy" id="1070528"/>
    <lineage>
        <taxon>unclassified sequences</taxon>
        <taxon>metagenomes</taxon>
        <taxon>organismal metagenomes</taxon>
    </lineage>
</organism>
<dbReference type="EMBL" id="MT141923">
    <property type="protein sequence ID" value="QJA72085.1"/>
    <property type="molecule type" value="Genomic_DNA"/>
</dbReference>
<sequence length="88" mass="10061">MKMDDISKIAIRLDVEPPGFVVDVEPPGFVMLEITRLDLKHFKLGLVDKKHGVELDWEYYEVPAPPNGRLIEGLARDYKEKLREAGVI</sequence>
<accession>A0A6M3JT82</accession>
<name>A0A6M3JT82_9ZZZZ</name>
<reference evidence="1" key="1">
    <citation type="submission" date="2020-03" db="EMBL/GenBank/DDBJ databases">
        <title>The deep terrestrial virosphere.</title>
        <authorList>
            <person name="Holmfeldt K."/>
            <person name="Nilsson E."/>
            <person name="Simone D."/>
            <person name="Lopez-Fernandez M."/>
            <person name="Wu X."/>
            <person name="de Brujin I."/>
            <person name="Lundin D."/>
            <person name="Andersson A."/>
            <person name="Bertilsson S."/>
            <person name="Dopson M."/>
        </authorList>
    </citation>
    <scope>NUCLEOTIDE SEQUENCE</scope>
    <source>
        <strain evidence="1">MM415A02929</strain>
    </source>
</reference>